<dbReference type="InterPro" id="IPR000014">
    <property type="entry name" value="PAS"/>
</dbReference>
<dbReference type="InterPro" id="IPR000700">
    <property type="entry name" value="PAS-assoc_C"/>
</dbReference>
<dbReference type="SMART" id="SM00283">
    <property type="entry name" value="MA"/>
    <property type="match status" value="1"/>
</dbReference>
<dbReference type="InterPro" id="IPR004089">
    <property type="entry name" value="MCPsignal_dom"/>
</dbReference>
<feature type="domain" description="PAC" evidence="7">
    <location>
        <begin position="204"/>
        <end position="256"/>
    </location>
</feature>
<dbReference type="EMBL" id="CP023315">
    <property type="protein sequence ID" value="ATC32150.1"/>
    <property type="molecule type" value="Genomic_DNA"/>
</dbReference>
<dbReference type="InterPro" id="IPR051310">
    <property type="entry name" value="MCP_chemotaxis"/>
</dbReference>
<dbReference type="NCBIfam" id="TIGR00229">
    <property type="entry name" value="sensory_box"/>
    <property type="match status" value="2"/>
</dbReference>
<dbReference type="Pfam" id="PF00015">
    <property type="entry name" value="MCPsignal"/>
    <property type="match status" value="1"/>
</dbReference>
<evidence type="ECO:0000256" key="1">
    <source>
        <dbReference type="ARBA" id="ARBA00004370"/>
    </source>
</evidence>
<protein>
    <submittedName>
        <fullName evidence="9">PAS domain S-box protein</fullName>
    </submittedName>
</protein>
<dbReference type="SMART" id="SM00086">
    <property type="entry name" value="PAC"/>
    <property type="match status" value="2"/>
</dbReference>
<dbReference type="PANTHER" id="PTHR43531:SF11">
    <property type="entry name" value="METHYL-ACCEPTING CHEMOTAXIS PROTEIN 3"/>
    <property type="match status" value="1"/>
</dbReference>
<dbReference type="GO" id="GO:0006935">
    <property type="term" value="P:chemotaxis"/>
    <property type="evidence" value="ECO:0007669"/>
    <property type="project" value="UniProtKB-KW"/>
</dbReference>
<feature type="domain" description="PAC" evidence="7">
    <location>
        <begin position="82"/>
        <end position="134"/>
    </location>
</feature>
<evidence type="ECO:0000313" key="10">
    <source>
        <dbReference type="Proteomes" id="UP000217311"/>
    </source>
</evidence>
<evidence type="ECO:0000256" key="4">
    <source>
        <dbReference type="PROSITE-ProRule" id="PRU00284"/>
    </source>
</evidence>
<proteinExistence type="inferred from homology"/>
<organism evidence="9 10">
    <name type="scientific">Caulobacter vibrioides</name>
    <name type="common">Caulobacter crescentus</name>
    <dbReference type="NCBI Taxonomy" id="155892"/>
    <lineage>
        <taxon>Bacteria</taxon>
        <taxon>Pseudomonadati</taxon>
        <taxon>Pseudomonadota</taxon>
        <taxon>Alphaproteobacteria</taxon>
        <taxon>Caulobacterales</taxon>
        <taxon>Caulobacteraceae</taxon>
        <taxon>Caulobacter</taxon>
    </lineage>
</organism>
<evidence type="ECO:0000259" key="5">
    <source>
        <dbReference type="PROSITE" id="PS50111"/>
    </source>
</evidence>
<reference evidence="10" key="1">
    <citation type="submission" date="2017-09" db="EMBL/GenBank/DDBJ databases">
        <title>Genome evolution observed in wild isolates of Caulobacter crescentus.</title>
        <authorList>
            <person name="Ely B."/>
            <person name="Wilson K."/>
            <person name="Scott D."/>
        </authorList>
    </citation>
    <scope>NUCLEOTIDE SEQUENCE [LARGE SCALE GENOMIC DNA]</scope>
    <source>
        <strain evidence="10">CB13b1a</strain>
    </source>
</reference>
<dbReference type="CDD" id="cd11386">
    <property type="entry name" value="MCP_signal"/>
    <property type="match status" value="1"/>
</dbReference>
<dbReference type="InterPro" id="IPR003660">
    <property type="entry name" value="HAMP_dom"/>
</dbReference>
<dbReference type="GO" id="GO:0007165">
    <property type="term" value="P:signal transduction"/>
    <property type="evidence" value="ECO:0007669"/>
    <property type="project" value="UniProtKB-KW"/>
</dbReference>
<feature type="domain" description="Methyl-accepting transducer" evidence="5">
    <location>
        <begin position="302"/>
        <end position="531"/>
    </location>
</feature>
<accession>A0A290MQP6</accession>
<evidence type="ECO:0000256" key="2">
    <source>
        <dbReference type="ARBA" id="ARBA00022500"/>
    </source>
</evidence>
<dbReference type="GO" id="GO:0004888">
    <property type="term" value="F:transmembrane signaling receptor activity"/>
    <property type="evidence" value="ECO:0007669"/>
    <property type="project" value="InterPro"/>
</dbReference>
<dbReference type="SUPFAM" id="SSF55785">
    <property type="entry name" value="PYP-like sensor domain (PAS domain)"/>
    <property type="match status" value="2"/>
</dbReference>
<comment type="similarity">
    <text evidence="3">Belongs to the methyl-accepting chemotaxis (MCP) protein family.</text>
</comment>
<dbReference type="InterPro" id="IPR004090">
    <property type="entry name" value="Chemotax_Me-accpt_rcpt"/>
</dbReference>
<dbReference type="FunFam" id="1.10.287.950:FF:000001">
    <property type="entry name" value="Methyl-accepting chemotaxis sensory transducer"/>
    <property type="match status" value="1"/>
</dbReference>
<dbReference type="PROSITE" id="PS50111">
    <property type="entry name" value="CHEMOTAXIS_TRANSDUC_2"/>
    <property type="match status" value="1"/>
</dbReference>
<sequence>MVTFPWSSDAGAILEALKKSFAIIEFEPGGKIISANPLFCQIMGYDWAEIQGGHHRIFTPPDEVGSQAYRDFWSRLDSGQFDSGEYKRIAKNGREVWLRASYTPVLGAGGKVVKVVKLALDVTEAKAKSAEDSSVLQAIFRSQAVIEFDLDGTILEANDNFQKVSGYSRAELVGRHHRMLAEPVYSASQAYADFWRRLGQGEFLADEFRRVGKGGREVWLEASYNPIFDANGRVTKIIKFATDLTTRMSNVAFVGAALSQLAEGDLTARIEQALMPSLDQLRLDFNAAAEALHLALDKVSSGASAIHSGSADIARTSDDLSHRSEQQAASLEETAAALDEITATVKRSAQTAATTNAVVSVARGEAEHSGEVVAQAVDAMNRIEKSSREINQIIGVIDEIAFQTNLLALNAGVEAARAGEAGRGFAVVAHEVRALAQRSADAAKEIKMLISTSTQEVSLGVGLVGQTGEALRSIVEKVAEIDALVSEISMAAQEQSIGLVEVNTAINQMDQVVQKNAAMVEEATAASHALTGEARELANVVSGFKAVGRQPMQRAGQVDFERHAPFARAG</sequence>
<evidence type="ECO:0000259" key="6">
    <source>
        <dbReference type="PROSITE" id="PS50112"/>
    </source>
</evidence>
<evidence type="ECO:0000313" key="9">
    <source>
        <dbReference type="EMBL" id="ATC32150.1"/>
    </source>
</evidence>
<evidence type="ECO:0000256" key="3">
    <source>
        <dbReference type="ARBA" id="ARBA00029447"/>
    </source>
</evidence>
<dbReference type="PANTHER" id="PTHR43531">
    <property type="entry name" value="PROTEIN ICFG"/>
    <property type="match status" value="1"/>
</dbReference>
<dbReference type="InterPro" id="IPR035965">
    <property type="entry name" value="PAS-like_dom_sf"/>
</dbReference>
<evidence type="ECO:0000259" key="8">
    <source>
        <dbReference type="PROSITE" id="PS50885"/>
    </source>
</evidence>
<dbReference type="Gene3D" id="3.30.450.20">
    <property type="entry name" value="PAS domain"/>
    <property type="match status" value="2"/>
</dbReference>
<dbReference type="CDD" id="cd00130">
    <property type="entry name" value="PAS"/>
    <property type="match status" value="2"/>
</dbReference>
<dbReference type="Pfam" id="PF08447">
    <property type="entry name" value="PAS_3"/>
    <property type="match status" value="2"/>
</dbReference>
<dbReference type="PROSITE" id="PS50113">
    <property type="entry name" value="PAC"/>
    <property type="match status" value="2"/>
</dbReference>
<dbReference type="SUPFAM" id="SSF58104">
    <property type="entry name" value="Methyl-accepting chemotaxis protein (MCP) signaling domain"/>
    <property type="match status" value="1"/>
</dbReference>
<dbReference type="RefSeq" id="WP_096051586.1">
    <property type="nucleotide sequence ID" value="NZ_CP023315.3"/>
</dbReference>
<dbReference type="InterPro" id="IPR013655">
    <property type="entry name" value="PAS_fold_3"/>
</dbReference>
<dbReference type="InterPro" id="IPR001610">
    <property type="entry name" value="PAC"/>
</dbReference>
<dbReference type="PRINTS" id="PR00260">
    <property type="entry name" value="CHEMTRNSDUCR"/>
</dbReference>
<feature type="domain" description="HAMP" evidence="8">
    <location>
        <begin position="254"/>
        <end position="297"/>
    </location>
</feature>
<dbReference type="AlphaFoldDB" id="A0A290MQP6"/>
<dbReference type="Gene3D" id="1.10.287.950">
    <property type="entry name" value="Methyl-accepting chemotaxis protein"/>
    <property type="match status" value="1"/>
</dbReference>
<dbReference type="PROSITE" id="PS50885">
    <property type="entry name" value="HAMP"/>
    <property type="match status" value="1"/>
</dbReference>
<dbReference type="PROSITE" id="PS50112">
    <property type="entry name" value="PAS"/>
    <property type="match status" value="1"/>
</dbReference>
<keyword evidence="2" id="KW-0145">Chemotaxis</keyword>
<feature type="domain" description="PAS" evidence="6">
    <location>
        <begin position="132"/>
        <end position="175"/>
    </location>
</feature>
<gene>
    <name evidence="9" type="ORF">CA606_07175</name>
</gene>
<evidence type="ECO:0000259" key="7">
    <source>
        <dbReference type="PROSITE" id="PS50113"/>
    </source>
</evidence>
<keyword evidence="4" id="KW-0807">Transducer</keyword>
<dbReference type="Proteomes" id="UP000217311">
    <property type="component" value="Chromosome"/>
</dbReference>
<comment type="subcellular location">
    <subcellularLocation>
        <location evidence="1">Membrane</location>
    </subcellularLocation>
</comment>
<dbReference type="SMART" id="SM00091">
    <property type="entry name" value="PAS"/>
    <property type="match status" value="2"/>
</dbReference>
<dbReference type="GO" id="GO:0016020">
    <property type="term" value="C:membrane"/>
    <property type="evidence" value="ECO:0007669"/>
    <property type="project" value="UniProtKB-SubCell"/>
</dbReference>
<name>A0A290MQP6_CAUVI</name>